<feature type="compositionally biased region" description="Polar residues" evidence="1">
    <location>
        <begin position="49"/>
        <end position="59"/>
    </location>
</feature>
<keyword evidence="3" id="KW-1185">Reference proteome</keyword>
<organism evidence="2 3">
    <name type="scientific">Ramularia collo-cygni</name>
    <dbReference type="NCBI Taxonomy" id="112498"/>
    <lineage>
        <taxon>Eukaryota</taxon>
        <taxon>Fungi</taxon>
        <taxon>Dikarya</taxon>
        <taxon>Ascomycota</taxon>
        <taxon>Pezizomycotina</taxon>
        <taxon>Dothideomycetes</taxon>
        <taxon>Dothideomycetidae</taxon>
        <taxon>Mycosphaerellales</taxon>
        <taxon>Mycosphaerellaceae</taxon>
        <taxon>Ramularia</taxon>
    </lineage>
</organism>
<reference evidence="2 3" key="1">
    <citation type="submission" date="2016-03" db="EMBL/GenBank/DDBJ databases">
        <authorList>
            <person name="Ploux O."/>
        </authorList>
    </citation>
    <scope>NUCLEOTIDE SEQUENCE [LARGE SCALE GENOMIC DNA]</scope>
    <source>
        <strain evidence="2 3">URUG2</strain>
    </source>
</reference>
<protein>
    <submittedName>
        <fullName evidence="2">Uncharacterized protein</fullName>
    </submittedName>
</protein>
<sequence length="241" mass="27324">MDESWDTPWSLYGGMEWDSESDDSSSKEMDLAPNPLSAPGDGIEGDGVATSTPSSTRGQESLVDTAASSRTIEELIASLPQELKGEILDLTLPASIPSKSHLQWDHLRQAYVTSSTEEFRQTQSAFVYRHRPNAHSARFNDMQPGIYRFIDIDAFDTMKRTLVFKKDAKLDNVIPLFTSHQYKTPLALQLNSESRAFWEKEFYGNTVFWVPARAVPAFNSWIRKMDVRQRDKMTFFLGVEG</sequence>
<gene>
    <name evidence="2" type="ORF">RCC_09880</name>
</gene>
<dbReference type="RefSeq" id="XP_023630887.1">
    <property type="nucleotide sequence ID" value="XM_023775119.1"/>
</dbReference>
<dbReference type="Proteomes" id="UP000225277">
    <property type="component" value="Unassembled WGS sequence"/>
</dbReference>
<dbReference type="GeneID" id="35604940"/>
<evidence type="ECO:0000313" key="3">
    <source>
        <dbReference type="Proteomes" id="UP000225277"/>
    </source>
</evidence>
<evidence type="ECO:0000256" key="1">
    <source>
        <dbReference type="SAM" id="MobiDB-lite"/>
    </source>
</evidence>
<dbReference type="EMBL" id="FJUY01000020">
    <property type="protein sequence ID" value="CZT24163.1"/>
    <property type="molecule type" value="Genomic_DNA"/>
</dbReference>
<proteinExistence type="predicted"/>
<name>A0A2D3V834_9PEZI</name>
<accession>A0A2D3V834</accession>
<evidence type="ECO:0000313" key="2">
    <source>
        <dbReference type="EMBL" id="CZT24163.1"/>
    </source>
</evidence>
<feature type="region of interest" description="Disordered" evidence="1">
    <location>
        <begin position="1"/>
        <end position="62"/>
    </location>
</feature>
<dbReference type="AlphaFoldDB" id="A0A2D3V834"/>